<gene>
    <name evidence="2" type="ORF">CATMQ487_06170</name>
</gene>
<evidence type="ECO:0000313" key="2">
    <source>
        <dbReference type="EMBL" id="BDI03647.1"/>
    </source>
</evidence>
<dbReference type="RefSeq" id="WP_251971913.1">
    <property type="nucleotide sequence ID" value="NZ_AP025730.1"/>
</dbReference>
<feature type="signal peptide" evidence="1">
    <location>
        <begin position="1"/>
        <end position="23"/>
    </location>
</feature>
<protein>
    <recommendedName>
        <fullName evidence="4">DUF481 domain-containing protein</fullName>
    </recommendedName>
</protein>
<evidence type="ECO:0008006" key="4">
    <source>
        <dbReference type="Google" id="ProtNLM"/>
    </source>
</evidence>
<dbReference type="EMBL" id="AP025730">
    <property type="protein sequence ID" value="BDI03647.1"/>
    <property type="molecule type" value="Genomic_DNA"/>
</dbReference>
<name>A0ABN6PH85_9BURK</name>
<feature type="chain" id="PRO_5047436943" description="DUF481 domain-containing protein" evidence="1">
    <location>
        <begin position="24"/>
        <end position="259"/>
    </location>
</feature>
<sequence>MRSTPSFVLIGTLGALLAGSALAQSQPDGVLRGSLGLGASLASGNTKASSLSLNADAVRETAGDKITAYGRALRTSAKNQATGQSETTGDQLRAGGRYDLNFTPTVFGFGGLDLERNKFANLKLRGLASVGAGYHLIKTPSQSLDVFGGLAYTADRYVAGTVVGDSATPRTSYSYASLLLGEEYAQALTPTTALKQRLVVLPNLKDRGEYRANLDLGLAVAMTQALSLNVGLGVAYNSDPGAGIKSTDSLFTTGVTMKF</sequence>
<keyword evidence="1" id="KW-0732">Signal</keyword>
<keyword evidence="3" id="KW-1185">Reference proteome</keyword>
<proteinExistence type="predicted"/>
<dbReference type="InterPro" id="IPR007433">
    <property type="entry name" value="DUF481"/>
</dbReference>
<accession>A0ABN6PH85</accession>
<evidence type="ECO:0000313" key="3">
    <source>
        <dbReference type="Proteomes" id="UP001057498"/>
    </source>
</evidence>
<evidence type="ECO:0000256" key="1">
    <source>
        <dbReference type="SAM" id="SignalP"/>
    </source>
</evidence>
<dbReference type="Proteomes" id="UP001057498">
    <property type="component" value="Chromosome"/>
</dbReference>
<reference evidence="2" key="1">
    <citation type="submission" date="2022-04" db="EMBL/GenBank/DDBJ databases">
        <title>Whole genome sequence of Sphaerotilus sp. FB-5.</title>
        <authorList>
            <person name="Takeda M."/>
            <person name="Narihara S."/>
            <person name="Akimoto M."/>
            <person name="Akimoto R."/>
            <person name="Nishiyashiki S."/>
            <person name="Murakami T."/>
        </authorList>
    </citation>
    <scope>NUCLEOTIDE SEQUENCE</scope>
    <source>
        <strain evidence="2">FB-5</strain>
    </source>
</reference>
<organism evidence="2 3">
    <name type="scientific">Sphaerotilus microaerophilus</name>
    <dbReference type="NCBI Taxonomy" id="2914710"/>
    <lineage>
        <taxon>Bacteria</taxon>
        <taxon>Pseudomonadati</taxon>
        <taxon>Pseudomonadota</taxon>
        <taxon>Betaproteobacteria</taxon>
        <taxon>Burkholderiales</taxon>
        <taxon>Sphaerotilaceae</taxon>
        <taxon>Sphaerotilus</taxon>
    </lineage>
</organism>
<dbReference type="Pfam" id="PF04338">
    <property type="entry name" value="DUF481"/>
    <property type="match status" value="1"/>
</dbReference>